<feature type="domain" description="DUF4745" evidence="2">
    <location>
        <begin position="72"/>
        <end position="190"/>
    </location>
</feature>
<feature type="compositionally biased region" description="Pro residues" evidence="1">
    <location>
        <begin position="793"/>
        <end position="808"/>
    </location>
</feature>
<feature type="compositionally biased region" description="Pro residues" evidence="1">
    <location>
        <begin position="737"/>
        <end position="757"/>
    </location>
</feature>
<protein>
    <recommendedName>
        <fullName evidence="2">DUF4745 domain-containing protein</fullName>
    </recommendedName>
</protein>
<organism evidence="3 4">
    <name type="scientific">Oryzias melastigma</name>
    <name type="common">Marine medaka</name>
    <dbReference type="NCBI Taxonomy" id="30732"/>
    <lineage>
        <taxon>Eukaryota</taxon>
        <taxon>Metazoa</taxon>
        <taxon>Chordata</taxon>
        <taxon>Craniata</taxon>
        <taxon>Vertebrata</taxon>
        <taxon>Euteleostomi</taxon>
        <taxon>Actinopterygii</taxon>
        <taxon>Neopterygii</taxon>
        <taxon>Teleostei</taxon>
        <taxon>Neoteleostei</taxon>
        <taxon>Acanthomorphata</taxon>
        <taxon>Ovalentaria</taxon>
        <taxon>Atherinomorphae</taxon>
        <taxon>Beloniformes</taxon>
        <taxon>Adrianichthyidae</taxon>
        <taxon>Oryziinae</taxon>
        <taxon>Oryzias</taxon>
    </lineage>
</organism>
<feature type="region of interest" description="Disordered" evidence="1">
    <location>
        <begin position="1015"/>
        <end position="1058"/>
    </location>
</feature>
<feature type="compositionally biased region" description="Polar residues" evidence="1">
    <location>
        <begin position="650"/>
        <end position="660"/>
    </location>
</feature>
<feature type="compositionally biased region" description="Polar residues" evidence="1">
    <location>
        <begin position="1049"/>
        <end position="1058"/>
    </location>
</feature>
<evidence type="ECO:0000313" key="3">
    <source>
        <dbReference type="EMBL" id="KAF6731028.1"/>
    </source>
</evidence>
<feature type="region of interest" description="Disordered" evidence="1">
    <location>
        <begin position="693"/>
        <end position="847"/>
    </location>
</feature>
<evidence type="ECO:0000259" key="2">
    <source>
        <dbReference type="Pfam" id="PF15923"/>
    </source>
</evidence>
<feature type="region of interest" description="Disordered" evidence="1">
    <location>
        <begin position="645"/>
        <end position="672"/>
    </location>
</feature>
<accession>A0A834CM64</accession>
<dbReference type="Proteomes" id="UP000646548">
    <property type="component" value="Unassembled WGS sequence"/>
</dbReference>
<dbReference type="GO" id="GO:0016601">
    <property type="term" value="P:Rac protein signal transduction"/>
    <property type="evidence" value="ECO:0007669"/>
    <property type="project" value="TreeGrafter"/>
</dbReference>
<feature type="region of interest" description="Disordered" evidence="1">
    <location>
        <begin position="926"/>
        <end position="993"/>
    </location>
</feature>
<dbReference type="Pfam" id="PF15923">
    <property type="entry name" value="DUF4745"/>
    <property type="match status" value="1"/>
</dbReference>
<feature type="compositionally biased region" description="Polar residues" evidence="1">
    <location>
        <begin position="725"/>
        <end position="734"/>
    </location>
</feature>
<gene>
    <name evidence="3" type="ORF">FQA47_005092</name>
</gene>
<feature type="compositionally biased region" description="Polar residues" evidence="1">
    <location>
        <begin position="813"/>
        <end position="828"/>
    </location>
</feature>
<comment type="caution">
    <text evidence="3">The sequence shown here is derived from an EMBL/GenBank/DDBJ whole genome shotgun (WGS) entry which is preliminary data.</text>
</comment>
<feature type="compositionally biased region" description="Low complexity" evidence="1">
    <location>
        <begin position="588"/>
        <end position="623"/>
    </location>
</feature>
<feature type="region of interest" description="Disordered" evidence="1">
    <location>
        <begin position="557"/>
        <end position="632"/>
    </location>
</feature>
<dbReference type="PANTHER" id="PTHR15703:SF3">
    <property type="entry name" value="GRANULE ASSOCIATED RAC AND RHOG EFFECTOR PROTEIN 1"/>
    <property type="match status" value="1"/>
</dbReference>
<feature type="compositionally biased region" description="Polar residues" evidence="1">
    <location>
        <begin position="967"/>
        <end position="976"/>
    </location>
</feature>
<proteinExistence type="predicted"/>
<feature type="compositionally biased region" description="Basic and acidic residues" evidence="1">
    <location>
        <begin position="1029"/>
        <end position="1039"/>
    </location>
</feature>
<name>A0A834CM64_ORYME</name>
<dbReference type="EMBL" id="WKFB01000219">
    <property type="protein sequence ID" value="KAF6731028.1"/>
    <property type="molecule type" value="Genomic_DNA"/>
</dbReference>
<dbReference type="InterPro" id="IPR031813">
    <property type="entry name" value="DUF4745"/>
</dbReference>
<dbReference type="InterPro" id="IPR043385">
    <property type="entry name" value="GARRE1"/>
</dbReference>
<feature type="compositionally biased region" description="Low complexity" evidence="1">
    <location>
        <begin position="977"/>
        <end position="992"/>
    </location>
</feature>
<sequence length="1139" mass="124158">MYCCSAQESKMDYKRRFLLGGSKQKVQQHQQYQMPELSRTLSASLASSCTASSPMSAGVGMPGSCHPPPSGTTTAVADIQQGISKYLDALNVFCRASAFLTDLFSSVFRNSHYSKAAMQLKDVQEHVMEAASRLTAAIKPEIAKMLMELSAGAANFKDQNDFSLQDVEVLGRCFLTVMQVHFQFLSQALQKVQPVAQSCLAEALAQAQERCANARSQSSDLGPLSELEEASRSWKGVAEATARLRERGRDGCLAGIQVQQLFCSNNTNIPEHQLKELNVKIDNALQAYKVALESLGHSEYALKGGFHLNPKAVEAALQVSLLHQMLLQRFTNSFIDWLAIQSTSSTGIRTLEMCIIFVHVCVSVQGCCSEAEAQQAGRMQTTSQPIQCELPTIPVQIGSHFLKGVSFNESASDNLKLKTHTMLQLIKEALGQNGMTHRDDSPVTEVLNQVCPSSWRGACKTAVQLLFAQAGLVVVDTAQIENKEAYAPQISLEGSKVVVQVPSTWCLKEDPATMSLLQRSLDPEKTLGLVDVLYTAVFDINRWKDRKEQALPTIQIQLQRETPDYGSPTDSPVGPSSKASSGLPKTISKLTSKFTKKVSSSSNSGGSYSIPSTPSRSVMTSSSSEDKAKGLAHSEGRLQSILQMGGLSCTPDSTQQNHLANGSGADEQGMNLPTDQEMQDVIDFLSGFNMGKSQQASPLVKRRNSVASANPTEMKPPSGPPLAAQSMSHSALQTPAQPQPPPPAVQKQPQPQPPPSQQQPQQQQQQPPPPQQSSPQALQFYQHLLQPITQQQAPPPPQLPPQQTPPQVLPQQRVTSKWLGTSGQQHPQQRPPAGLSPLGPIGQWGSPGLPDLSSDLYSLGLVSTYMDSVMSEMLGQKPQGPRNNTWPNRDQSEGVFGVLGDSLPFDPAVGSDPEFARYVAGVSQAMQQKRQVQHIRHPSNPRSNWPMPDEQHRPWSHPEFYGEGEPINSSWSANQGDSASSSDEASSANGDSLFSMFNGPDLVAAVKQRRKHSCGEPEVCTLPSPPLHHIGDDTQESKTKTWPPKAPWQHSTHTNTMPNPSSSLYQMSIPPSSQWSESMQMLQSPVWSTAGDCSASAGISSGYPFTQQQQQQQQHKPMTKGFKSFPLKPEHRPSYLHQY</sequence>
<feature type="region of interest" description="Disordered" evidence="1">
    <location>
        <begin position="1099"/>
        <end position="1139"/>
    </location>
</feature>
<dbReference type="PANTHER" id="PTHR15703">
    <property type="entry name" value="RIKEN CDNA 4931406P16 GENE"/>
    <property type="match status" value="1"/>
</dbReference>
<reference evidence="3" key="1">
    <citation type="journal article" name="BMC Genomics">
        <title>Long-read sequencing and de novo genome assembly of marine medaka (Oryzias melastigma).</title>
        <authorList>
            <person name="Liang P."/>
            <person name="Saqib H.S.A."/>
            <person name="Ni X."/>
            <person name="Shen Y."/>
        </authorList>
    </citation>
    <scope>NUCLEOTIDE SEQUENCE</scope>
    <source>
        <strain evidence="3">Bigg-433</strain>
    </source>
</reference>
<dbReference type="GO" id="GO:1905762">
    <property type="term" value="F:CCR4-NOT complex binding"/>
    <property type="evidence" value="ECO:0007669"/>
    <property type="project" value="TreeGrafter"/>
</dbReference>
<evidence type="ECO:0000313" key="4">
    <source>
        <dbReference type="Proteomes" id="UP000646548"/>
    </source>
</evidence>
<dbReference type="AlphaFoldDB" id="A0A834CM64"/>
<evidence type="ECO:0000256" key="1">
    <source>
        <dbReference type="SAM" id="MobiDB-lite"/>
    </source>
</evidence>